<dbReference type="Pfam" id="PF03704">
    <property type="entry name" value="BTAD"/>
    <property type="match status" value="1"/>
</dbReference>
<evidence type="ECO:0000256" key="4">
    <source>
        <dbReference type="ARBA" id="ARBA00023163"/>
    </source>
</evidence>
<dbReference type="SMART" id="SM01043">
    <property type="entry name" value="BTAD"/>
    <property type="match status" value="1"/>
</dbReference>
<keyword evidence="2" id="KW-0805">Transcription regulation</keyword>
<keyword evidence="3" id="KW-0238">DNA-binding</keyword>
<accession>A0A8T8HX12</accession>
<dbReference type="InterPro" id="IPR027417">
    <property type="entry name" value="P-loop_NTPase"/>
</dbReference>
<dbReference type="InterPro" id="IPR016032">
    <property type="entry name" value="Sig_transdc_resp-reg_C-effctor"/>
</dbReference>
<dbReference type="GO" id="GO:0006355">
    <property type="term" value="P:regulation of DNA-templated transcription"/>
    <property type="evidence" value="ECO:0007669"/>
    <property type="project" value="InterPro"/>
</dbReference>
<dbReference type="InterPro" id="IPR001867">
    <property type="entry name" value="OmpR/PhoB-type_DNA-bd"/>
</dbReference>
<dbReference type="PANTHER" id="PTHR35807:SF1">
    <property type="entry name" value="TRANSCRIPTIONAL REGULATOR REDD"/>
    <property type="match status" value="1"/>
</dbReference>
<dbReference type="GO" id="GO:0043531">
    <property type="term" value="F:ADP binding"/>
    <property type="evidence" value="ECO:0007669"/>
    <property type="project" value="InterPro"/>
</dbReference>
<evidence type="ECO:0000256" key="1">
    <source>
        <dbReference type="ARBA" id="ARBA00005820"/>
    </source>
</evidence>
<feature type="domain" description="Bacterial transcriptional activator" evidence="6">
    <location>
        <begin position="98"/>
        <end position="238"/>
    </location>
</feature>
<dbReference type="SMART" id="SM00862">
    <property type="entry name" value="Trans_reg_C"/>
    <property type="match status" value="1"/>
</dbReference>
<dbReference type="InterPro" id="IPR051677">
    <property type="entry name" value="AfsR-DnrI-RedD_regulator"/>
</dbReference>
<dbReference type="InterPro" id="IPR011990">
    <property type="entry name" value="TPR-like_helical_dom_sf"/>
</dbReference>
<evidence type="ECO:0000256" key="3">
    <source>
        <dbReference type="ARBA" id="ARBA00023125"/>
    </source>
</evidence>
<keyword evidence="4" id="KW-0804">Transcription</keyword>
<evidence type="ECO:0000256" key="2">
    <source>
        <dbReference type="ARBA" id="ARBA00023015"/>
    </source>
</evidence>
<organism evidence="7 8">
    <name type="scientific">Saccharothrix algeriensis</name>
    <dbReference type="NCBI Taxonomy" id="173560"/>
    <lineage>
        <taxon>Bacteria</taxon>
        <taxon>Bacillati</taxon>
        <taxon>Actinomycetota</taxon>
        <taxon>Actinomycetes</taxon>
        <taxon>Pseudonocardiales</taxon>
        <taxon>Pseudonocardiaceae</taxon>
        <taxon>Saccharothrix</taxon>
    </lineage>
</organism>
<evidence type="ECO:0000313" key="7">
    <source>
        <dbReference type="EMBL" id="QTR03036.1"/>
    </source>
</evidence>
<proteinExistence type="inferred from homology"/>
<dbReference type="PANTHER" id="PTHR35807">
    <property type="entry name" value="TRANSCRIPTIONAL REGULATOR REDD-RELATED"/>
    <property type="match status" value="1"/>
</dbReference>
<dbReference type="EMBL" id="CP072788">
    <property type="protein sequence ID" value="QTR03036.1"/>
    <property type="molecule type" value="Genomic_DNA"/>
</dbReference>
<dbReference type="Gene3D" id="3.40.50.300">
    <property type="entry name" value="P-loop containing nucleotide triphosphate hydrolases"/>
    <property type="match status" value="1"/>
</dbReference>
<evidence type="ECO:0000259" key="5">
    <source>
        <dbReference type="SMART" id="SM00862"/>
    </source>
</evidence>
<dbReference type="PRINTS" id="PR00364">
    <property type="entry name" value="DISEASERSIST"/>
</dbReference>
<dbReference type="GO" id="GO:0000160">
    <property type="term" value="P:phosphorelay signal transduction system"/>
    <property type="evidence" value="ECO:0007669"/>
    <property type="project" value="InterPro"/>
</dbReference>
<evidence type="ECO:0000313" key="8">
    <source>
        <dbReference type="Proteomes" id="UP000671828"/>
    </source>
</evidence>
<feature type="domain" description="OmpR/PhoB-type" evidence="5">
    <location>
        <begin position="16"/>
        <end position="91"/>
    </location>
</feature>
<name>A0A8T8HX12_9PSEU</name>
<dbReference type="Gene3D" id="1.25.40.10">
    <property type="entry name" value="Tetratricopeptide repeat domain"/>
    <property type="match status" value="1"/>
</dbReference>
<dbReference type="InterPro" id="IPR005158">
    <property type="entry name" value="BTAD"/>
</dbReference>
<protein>
    <submittedName>
        <fullName evidence="7">Winged helix-turn-helix domain-containing protein</fullName>
    </submittedName>
</protein>
<dbReference type="CDD" id="cd15831">
    <property type="entry name" value="BTAD"/>
    <property type="match status" value="1"/>
</dbReference>
<dbReference type="SUPFAM" id="SSF46894">
    <property type="entry name" value="C-terminal effector domain of the bipartite response regulators"/>
    <property type="match status" value="1"/>
</dbReference>
<dbReference type="SUPFAM" id="SSF52540">
    <property type="entry name" value="P-loop containing nucleoside triphosphate hydrolases"/>
    <property type="match status" value="1"/>
</dbReference>
<dbReference type="Gene3D" id="1.10.10.10">
    <property type="entry name" value="Winged helix-like DNA-binding domain superfamily/Winged helix DNA-binding domain"/>
    <property type="match status" value="1"/>
</dbReference>
<sequence length="596" mass="63431">MAEVRLLDDVAVLVAGRRVDLGPARQRCVWAALVVDVNHVVSVERLVERVWGGDAPVRARGTLSSYLSRLRQALAGAGGVELVRRSGGYLLAAEESAVDLCRFRALARRARGAEDAEAVRLLTEALDLWRGEPLSGLTGPWAQAERDRLRQEELAARHELVDARLRAGQGGELLAELSARAARHPLDERVAGQYLLALHRAGRSAQALEHYRLTRQRLVDELGADPGPPLRELHRRILAADPALTAAPGGTARPVVAPRQLPAPPRHFTGRAAELDALDEALDDTGGPVVSVVAGAGGIGKTWLALHWAHRHADRFPDGQLFVDLHGFSPDGDPMDPAAAVRGFLDALGVSPDRLPADPHAQAALYRSLVSDKRVLLVVDNAAHADQVTPLLPGGRTCAVVVTGRTRLPGLVTARGARHLALDVLAEGESRALLTARLGRARAGADHPAVTDLVRLCGGFPLALGVIAARAATEPHLPLADIVAELRDHGLDALDSDDPAASLPAVLSWSLRRLTDRQRTAFALLGITPGPDIDLPAAASLTDLPDRDARATLRALADASLLDHHPGGRYATHDLIRAYATSLAHDLPEPVRSAAV</sequence>
<dbReference type="InterPro" id="IPR036388">
    <property type="entry name" value="WH-like_DNA-bd_sf"/>
</dbReference>
<evidence type="ECO:0000259" key="6">
    <source>
        <dbReference type="SMART" id="SM01043"/>
    </source>
</evidence>
<dbReference type="GO" id="GO:0003677">
    <property type="term" value="F:DNA binding"/>
    <property type="evidence" value="ECO:0007669"/>
    <property type="project" value="UniProtKB-KW"/>
</dbReference>
<dbReference type="SUPFAM" id="SSF48452">
    <property type="entry name" value="TPR-like"/>
    <property type="match status" value="1"/>
</dbReference>
<comment type="similarity">
    <text evidence="1">Belongs to the AfsR/DnrI/RedD regulatory family.</text>
</comment>
<dbReference type="AlphaFoldDB" id="A0A8T8HX12"/>
<reference evidence="7" key="1">
    <citation type="submission" date="2021-04" db="EMBL/GenBank/DDBJ databases">
        <title>Saccharothrix algeriensis WGS.</title>
        <authorList>
            <person name="Stuskova K."/>
            <person name="Hakalova E."/>
            <person name="Tebbal A.B."/>
            <person name="Eichmeier A."/>
        </authorList>
    </citation>
    <scope>NUCLEOTIDE SEQUENCE</scope>
    <source>
        <strain evidence="7">NRRL B-24137</strain>
    </source>
</reference>
<gene>
    <name evidence="7" type="ORF">J7S33_29305</name>
</gene>
<dbReference type="Proteomes" id="UP000671828">
    <property type="component" value="Chromosome"/>
</dbReference>